<dbReference type="EMBL" id="AY915089">
    <property type="protein sequence ID" value="ABA40791.1"/>
    <property type="molecule type" value="mRNA"/>
</dbReference>
<sequence length="53" mass="6159">MGLGYVLRTPNYQIPRHTMLTDIRVGWKKVRGNQTEKWHKFMKLLTVGLSCVG</sequence>
<feature type="non-terminal residue" evidence="1">
    <location>
        <position position="53"/>
    </location>
</feature>
<reference evidence="1" key="2">
    <citation type="journal article" date="2006" name="PLoS Pathog.">
        <title>New perspectives on host-parasite interplay by comparative transcriptomic and proteomic analyses of Schistosoma japonicum.</title>
        <authorList>
            <person name="Liu F."/>
            <person name="Lu J."/>
            <person name="Hu W."/>
            <person name="Wang S.Y."/>
            <person name="Cui S.J."/>
            <person name="Chi M."/>
            <person name="Yan Q."/>
            <person name="Wang X.R."/>
            <person name="Song H.D."/>
            <person name="Xu X.N."/>
            <person name="Wang J.J."/>
            <person name="Zhang X.L."/>
            <person name="Zhang X."/>
            <person name="Wang Z.Q."/>
            <person name="Xue C.L."/>
            <person name="Brindley P.J."/>
            <person name="McManus D.P."/>
            <person name="Yang P.Y."/>
            <person name="Feng Z."/>
            <person name="Chen Z."/>
            <person name="Han Z.G."/>
        </authorList>
    </citation>
    <scope>NUCLEOTIDE SEQUENCE</scope>
</reference>
<organism evidence="1">
    <name type="scientific">Schistosoma japonicum</name>
    <name type="common">Blood fluke</name>
    <dbReference type="NCBI Taxonomy" id="6182"/>
    <lineage>
        <taxon>Eukaryota</taxon>
        <taxon>Metazoa</taxon>
        <taxon>Spiralia</taxon>
        <taxon>Lophotrochozoa</taxon>
        <taxon>Platyhelminthes</taxon>
        <taxon>Trematoda</taxon>
        <taxon>Digenea</taxon>
        <taxon>Strigeidida</taxon>
        <taxon>Schistosomatoidea</taxon>
        <taxon>Schistosomatidae</taxon>
        <taxon>Schistosoma</taxon>
    </lineage>
</organism>
<evidence type="ECO:0000313" key="1">
    <source>
        <dbReference type="EMBL" id="ABA40791.1"/>
    </source>
</evidence>
<name>Q3KTK1_SCHJA</name>
<accession>Q3KTK1</accession>
<protein>
    <submittedName>
        <fullName evidence="1">SJCHGC02962 protein</fullName>
    </submittedName>
</protein>
<proteinExistence type="evidence at transcript level"/>
<reference evidence="1" key="1">
    <citation type="submission" date="2005-01" db="EMBL/GenBank/DDBJ databases">
        <authorList>
            <person name="Han Z."/>
        </authorList>
    </citation>
    <scope>NUCLEOTIDE SEQUENCE</scope>
</reference>
<dbReference type="AlphaFoldDB" id="Q3KTK1"/>